<feature type="region of interest" description="Disordered" evidence="1">
    <location>
        <begin position="14"/>
        <end position="42"/>
    </location>
</feature>
<sequence>MKCRDRIELQRSCAKAREAEQRGVAKSGLRTGRNHVHQRKLR</sequence>
<reference evidence="3" key="1">
    <citation type="journal article" date="2017" name="Cell">
        <title>Insights into land plant evolution garnered from the Marchantia polymorpha genome.</title>
        <authorList>
            <person name="Bowman J.L."/>
            <person name="Kohchi T."/>
            <person name="Yamato K.T."/>
            <person name="Jenkins J."/>
            <person name="Shu S."/>
            <person name="Ishizaki K."/>
            <person name="Yamaoka S."/>
            <person name="Nishihama R."/>
            <person name="Nakamura Y."/>
            <person name="Berger F."/>
            <person name="Adam C."/>
            <person name="Aki S.S."/>
            <person name="Althoff F."/>
            <person name="Araki T."/>
            <person name="Arteaga-Vazquez M.A."/>
            <person name="Balasubrmanian S."/>
            <person name="Barry K."/>
            <person name="Bauer D."/>
            <person name="Boehm C.R."/>
            <person name="Briginshaw L."/>
            <person name="Caballero-Perez J."/>
            <person name="Catarino B."/>
            <person name="Chen F."/>
            <person name="Chiyoda S."/>
            <person name="Chovatia M."/>
            <person name="Davies K.M."/>
            <person name="Delmans M."/>
            <person name="Demura T."/>
            <person name="Dierschke T."/>
            <person name="Dolan L."/>
            <person name="Dorantes-Acosta A.E."/>
            <person name="Eklund D.M."/>
            <person name="Florent S.N."/>
            <person name="Flores-Sandoval E."/>
            <person name="Fujiyama A."/>
            <person name="Fukuzawa H."/>
            <person name="Galik B."/>
            <person name="Grimanelli D."/>
            <person name="Grimwood J."/>
            <person name="Grossniklaus U."/>
            <person name="Hamada T."/>
            <person name="Haseloff J."/>
            <person name="Hetherington A.J."/>
            <person name="Higo A."/>
            <person name="Hirakawa Y."/>
            <person name="Hundley H.N."/>
            <person name="Ikeda Y."/>
            <person name="Inoue K."/>
            <person name="Inoue S.I."/>
            <person name="Ishida S."/>
            <person name="Jia Q."/>
            <person name="Kakita M."/>
            <person name="Kanazawa T."/>
            <person name="Kawai Y."/>
            <person name="Kawashima T."/>
            <person name="Kennedy M."/>
            <person name="Kinose K."/>
            <person name="Kinoshita T."/>
            <person name="Kohara Y."/>
            <person name="Koide E."/>
            <person name="Komatsu K."/>
            <person name="Kopischke S."/>
            <person name="Kubo M."/>
            <person name="Kyozuka J."/>
            <person name="Lagercrantz U."/>
            <person name="Lin S.S."/>
            <person name="Lindquist E."/>
            <person name="Lipzen A.M."/>
            <person name="Lu C.W."/>
            <person name="De Luna E."/>
            <person name="Martienssen R.A."/>
            <person name="Minamino N."/>
            <person name="Mizutani M."/>
            <person name="Mizutani M."/>
            <person name="Mochizuki N."/>
            <person name="Monte I."/>
            <person name="Mosher R."/>
            <person name="Nagasaki H."/>
            <person name="Nakagami H."/>
            <person name="Naramoto S."/>
            <person name="Nishitani K."/>
            <person name="Ohtani M."/>
            <person name="Okamoto T."/>
            <person name="Okumura M."/>
            <person name="Phillips J."/>
            <person name="Pollak B."/>
            <person name="Reinders A."/>
            <person name="Rovekamp M."/>
            <person name="Sano R."/>
            <person name="Sawa S."/>
            <person name="Schmid M.W."/>
            <person name="Shirakawa M."/>
            <person name="Solano R."/>
            <person name="Spunde A."/>
            <person name="Suetsugu N."/>
            <person name="Sugano S."/>
            <person name="Sugiyama A."/>
            <person name="Sun R."/>
            <person name="Suzuki Y."/>
            <person name="Takenaka M."/>
            <person name="Takezawa D."/>
            <person name="Tomogane H."/>
            <person name="Tsuzuki M."/>
            <person name="Ueda T."/>
            <person name="Umeda M."/>
            <person name="Ward J.M."/>
            <person name="Watanabe Y."/>
            <person name="Yazaki K."/>
            <person name="Yokoyama R."/>
            <person name="Yoshitake Y."/>
            <person name="Yotsui I."/>
            <person name="Zachgo S."/>
            <person name="Schmutz J."/>
        </authorList>
    </citation>
    <scope>NUCLEOTIDE SEQUENCE [LARGE SCALE GENOMIC DNA]</scope>
    <source>
        <strain evidence="3">Tak-1</strain>
    </source>
</reference>
<dbReference type="Gramene" id="Mp7g01600.1">
    <property type="protein sequence ID" value="Mp7g01600.1.cds"/>
    <property type="gene ID" value="Mp7g01600"/>
</dbReference>
<evidence type="ECO:0000313" key="3">
    <source>
        <dbReference type="Proteomes" id="UP000244005"/>
    </source>
</evidence>
<keyword evidence="3" id="KW-1185">Reference proteome</keyword>
<gene>
    <name evidence="2" type="ORF">MARPO_0099s0033</name>
</gene>
<feature type="compositionally biased region" description="Basic residues" evidence="1">
    <location>
        <begin position="32"/>
        <end position="42"/>
    </location>
</feature>
<evidence type="ECO:0000313" key="2">
    <source>
        <dbReference type="EMBL" id="PTQ32397.1"/>
    </source>
</evidence>
<feature type="compositionally biased region" description="Basic and acidic residues" evidence="1">
    <location>
        <begin position="14"/>
        <end position="23"/>
    </location>
</feature>
<dbReference type="EMBL" id="KZ772771">
    <property type="protein sequence ID" value="PTQ32397.1"/>
    <property type="molecule type" value="Genomic_DNA"/>
</dbReference>
<dbReference type="AlphaFoldDB" id="A0A2R6WEX4"/>
<evidence type="ECO:0000256" key="1">
    <source>
        <dbReference type="SAM" id="MobiDB-lite"/>
    </source>
</evidence>
<dbReference type="Proteomes" id="UP000244005">
    <property type="component" value="Unassembled WGS sequence"/>
</dbReference>
<proteinExistence type="predicted"/>
<name>A0A2R6WEX4_MARPO</name>
<accession>A0A2R6WEX4</accession>
<organism evidence="2 3">
    <name type="scientific">Marchantia polymorpha</name>
    <name type="common">Common liverwort</name>
    <name type="synonym">Marchantia aquatica</name>
    <dbReference type="NCBI Taxonomy" id="3197"/>
    <lineage>
        <taxon>Eukaryota</taxon>
        <taxon>Viridiplantae</taxon>
        <taxon>Streptophyta</taxon>
        <taxon>Embryophyta</taxon>
        <taxon>Marchantiophyta</taxon>
        <taxon>Marchantiopsida</taxon>
        <taxon>Marchantiidae</taxon>
        <taxon>Marchantiales</taxon>
        <taxon>Marchantiaceae</taxon>
        <taxon>Marchantia</taxon>
    </lineage>
</organism>
<protein>
    <submittedName>
        <fullName evidence="2">Uncharacterized protein</fullName>
    </submittedName>
</protein>